<evidence type="ECO:0000313" key="1">
    <source>
        <dbReference type="EMBL" id="KKM14653.1"/>
    </source>
</evidence>
<dbReference type="EMBL" id="LAZR01015097">
    <property type="protein sequence ID" value="KKM14653.1"/>
    <property type="molecule type" value="Genomic_DNA"/>
</dbReference>
<reference evidence="1" key="1">
    <citation type="journal article" date="2015" name="Nature">
        <title>Complex archaea that bridge the gap between prokaryotes and eukaryotes.</title>
        <authorList>
            <person name="Spang A."/>
            <person name="Saw J.H."/>
            <person name="Jorgensen S.L."/>
            <person name="Zaremba-Niedzwiedzka K."/>
            <person name="Martijn J."/>
            <person name="Lind A.E."/>
            <person name="van Eijk R."/>
            <person name="Schleper C."/>
            <person name="Guy L."/>
            <person name="Ettema T.J."/>
        </authorList>
    </citation>
    <scope>NUCLEOTIDE SEQUENCE</scope>
</reference>
<organism evidence="1">
    <name type="scientific">marine sediment metagenome</name>
    <dbReference type="NCBI Taxonomy" id="412755"/>
    <lineage>
        <taxon>unclassified sequences</taxon>
        <taxon>metagenomes</taxon>
        <taxon>ecological metagenomes</taxon>
    </lineage>
</organism>
<accession>A0A0F9JXN6</accession>
<protein>
    <submittedName>
        <fullName evidence="1">Uncharacterized protein</fullName>
    </submittedName>
</protein>
<sequence length="72" mass="8547">MITCEECRDRMKPEDPRVPTGPYHHSTCDYFCSKPTYYRELEVVKADPPVVTYEHQPHVHKYTEVKRGTDTF</sequence>
<proteinExistence type="predicted"/>
<dbReference type="AlphaFoldDB" id="A0A0F9JXN6"/>
<comment type="caution">
    <text evidence="1">The sequence shown here is derived from an EMBL/GenBank/DDBJ whole genome shotgun (WGS) entry which is preliminary data.</text>
</comment>
<name>A0A0F9JXN6_9ZZZZ</name>
<gene>
    <name evidence="1" type="ORF">LCGC14_1703940</name>
</gene>